<evidence type="ECO:0000256" key="1">
    <source>
        <dbReference type="SAM" id="Phobius"/>
    </source>
</evidence>
<name>A0A239BMA2_9ACTN</name>
<evidence type="ECO:0000313" key="3">
    <source>
        <dbReference type="Proteomes" id="UP000198415"/>
    </source>
</evidence>
<feature type="transmembrane region" description="Helical" evidence="1">
    <location>
        <begin position="199"/>
        <end position="222"/>
    </location>
</feature>
<organism evidence="2 3">
    <name type="scientific">Actinoplanes regularis</name>
    <dbReference type="NCBI Taxonomy" id="52697"/>
    <lineage>
        <taxon>Bacteria</taxon>
        <taxon>Bacillati</taxon>
        <taxon>Actinomycetota</taxon>
        <taxon>Actinomycetes</taxon>
        <taxon>Micromonosporales</taxon>
        <taxon>Micromonosporaceae</taxon>
        <taxon>Actinoplanes</taxon>
    </lineage>
</organism>
<keyword evidence="1" id="KW-0812">Transmembrane</keyword>
<proteinExistence type="predicted"/>
<evidence type="ECO:0000313" key="2">
    <source>
        <dbReference type="EMBL" id="SNS09317.1"/>
    </source>
</evidence>
<protein>
    <submittedName>
        <fullName evidence="2">Uncharacterized protein</fullName>
    </submittedName>
</protein>
<gene>
    <name evidence="2" type="ORF">SAMN06264365_11023</name>
</gene>
<keyword evidence="1" id="KW-1133">Transmembrane helix</keyword>
<sequence length="227" mass="22691">MIAYPPFGAGVPQEVVDAIVAGYADGEPVMSLAARFGMAPGQIEALVAHAVAAPEFMSQGPAAPTPAPAPGWPGPVPAYSPAPGWSVPAGPSPELIDAIVAGYADGEPVVSLAARFGMAPAQIEALVAQDVADPVAPQPGFAVPPADVPQGPSAAWPLPAGPVGFPQGYPAPAQPQFPPAGFQPPVSPVSFTPSRTSGLLIAVLVLGGISFLLVVAFALFWIKARGG</sequence>
<dbReference type="AlphaFoldDB" id="A0A239BMA2"/>
<dbReference type="EMBL" id="FZNR01000010">
    <property type="protein sequence ID" value="SNS09317.1"/>
    <property type="molecule type" value="Genomic_DNA"/>
</dbReference>
<accession>A0A239BMA2</accession>
<keyword evidence="3" id="KW-1185">Reference proteome</keyword>
<keyword evidence="1" id="KW-0472">Membrane</keyword>
<dbReference type="Proteomes" id="UP000198415">
    <property type="component" value="Unassembled WGS sequence"/>
</dbReference>
<dbReference type="RefSeq" id="WP_089295592.1">
    <property type="nucleotide sequence ID" value="NZ_BOMU01000062.1"/>
</dbReference>
<reference evidence="2 3" key="1">
    <citation type="submission" date="2017-06" db="EMBL/GenBank/DDBJ databases">
        <authorList>
            <person name="Kim H.J."/>
            <person name="Triplett B.A."/>
        </authorList>
    </citation>
    <scope>NUCLEOTIDE SEQUENCE [LARGE SCALE GENOMIC DNA]</scope>
    <source>
        <strain evidence="2 3">DSM 43151</strain>
    </source>
</reference>